<name>A0A1I5C441_9FLAO</name>
<feature type="domain" description="Transposase IS116/IS110/IS902 C-terminal" evidence="1">
    <location>
        <begin position="5"/>
        <end position="55"/>
    </location>
</feature>
<proteinExistence type="predicted"/>
<dbReference type="Proteomes" id="UP000199153">
    <property type="component" value="Unassembled WGS sequence"/>
</dbReference>
<gene>
    <name evidence="2" type="ORF">SAMN05660413_02702</name>
</gene>
<keyword evidence="3" id="KW-1185">Reference proteome</keyword>
<dbReference type="GO" id="GO:0006313">
    <property type="term" value="P:DNA transposition"/>
    <property type="evidence" value="ECO:0007669"/>
    <property type="project" value="InterPro"/>
</dbReference>
<evidence type="ECO:0000259" key="1">
    <source>
        <dbReference type="Pfam" id="PF02371"/>
    </source>
</evidence>
<dbReference type="Pfam" id="PF02371">
    <property type="entry name" value="Transposase_20"/>
    <property type="match status" value="1"/>
</dbReference>
<sequence length="67" mass="7788">MIFIKFENARQLFCYPEITLIIRESGSSVRVESRISKTGNPNLRDLLFMCSFTACKIIRLVEISMKE</sequence>
<dbReference type="GO" id="GO:0004803">
    <property type="term" value="F:transposase activity"/>
    <property type="evidence" value="ECO:0007669"/>
    <property type="project" value="InterPro"/>
</dbReference>
<organism evidence="2 3">
    <name type="scientific">Salegentibacter flavus</name>
    <dbReference type="NCBI Taxonomy" id="287099"/>
    <lineage>
        <taxon>Bacteria</taxon>
        <taxon>Pseudomonadati</taxon>
        <taxon>Bacteroidota</taxon>
        <taxon>Flavobacteriia</taxon>
        <taxon>Flavobacteriales</taxon>
        <taxon>Flavobacteriaceae</taxon>
        <taxon>Salegentibacter</taxon>
    </lineage>
</organism>
<evidence type="ECO:0000313" key="2">
    <source>
        <dbReference type="EMBL" id="SFN81850.1"/>
    </source>
</evidence>
<dbReference type="AlphaFoldDB" id="A0A1I5C441"/>
<accession>A0A1I5C441</accession>
<dbReference type="STRING" id="287099.SAMN05660413_02702"/>
<dbReference type="InterPro" id="IPR003346">
    <property type="entry name" value="Transposase_20"/>
</dbReference>
<dbReference type="GO" id="GO:0003677">
    <property type="term" value="F:DNA binding"/>
    <property type="evidence" value="ECO:0007669"/>
    <property type="project" value="InterPro"/>
</dbReference>
<dbReference type="EMBL" id="FOVL01000019">
    <property type="protein sequence ID" value="SFN81850.1"/>
    <property type="molecule type" value="Genomic_DNA"/>
</dbReference>
<protein>
    <submittedName>
        <fullName evidence="2">Transposase IS116/IS110/IS902 family protein</fullName>
    </submittedName>
</protein>
<reference evidence="2 3" key="1">
    <citation type="submission" date="2016-10" db="EMBL/GenBank/DDBJ databases">
        <authorList>
            <person name="de Groot N.N."/>
        </authorList>
    </citation>
    <scope>NUCLEOTIDE SEQUENCE [LARGE SCALE GENOMIC DNA]</scope>
    <source>
        <strain evidence="2 3">DSM 17794</strain>
    </source>
</reference>
<evidence type="ECO:0000313" key="3">
    <source>
        <dbReference type="Proteomes" id="UP000199153"/>
    </source>
</evidence>